<sequence>MAVVMKLKHIDELAGGRKRFRRRWPQDVSKGLGEKFI</sequence>
<accession>A0A1I7DMS6</accession>
<dbReference type="AlphaFoldDB" id="A0A1I7DMS6"/>
<name>A0A1I7DMS6_9RHOB</name>
<keyword evidence="2" id="KW-1185">Reference proteome</keyword>
<protein>
    <submittedName>
        <fullName evidence="1">Uncharacterized protein</fullName>
    </submittedName>
</protein>
<evidence type="ECO:0000313" key="2">
    <source>
        <dbReference type="Proteomes" id="UP000182466"/>
    </source>
</evidence>
<evidence type="ECO:0000313" key="1">
    <source>
        <dbReference type="EMBL" id="SFU12980.1"/>
    </source>
</evidence>
<organism evidence="1 2">
    <name type="scientific">Sedimentitalea nanhaiensis</name>
    <dbReference type="NCBI Taxonomy" id="999627"/>
    <lineage>
        <taxon>Bacteria</taxon>
        <taxon>Pseudomonadati</taxon>
        <taxon>Pseudomonadota</taxon>
        <taxon>Alphaproteobacteria</taxon>
        <taxon>Rhodobacterales</taxon>
        <taxon>Paracoccaceae</taxon>
        <taxon>Sedimentitalea</taxon>
    </lineage>
</organism>
<dbReference type="Proteomes" id="UP000182466">
    <property type="component" value="Unassembled WGS sequence"/>
</dbReference>
<reference evidence="1 2" key="1">
    <citation type="submission" date="2016-10" db="EMBL/GenBank/DDBJ databases">
        <authorList>
            <person name="de Groot N.N."/>
        </authorList>
    </citation>
    <scope>NUCLEOTIDE SEQUENCE [LARGE SCALE GENOMIC DNA]</scope>
    <source>
        <strain evidence="1 2">CGMCC 1.10959</strain>
    </source>
</reference>
<proteinExistence type="predicted"/>
<gene>
    <name evidence="1" type="ORF">SAMN05216236_1312</name>
</gene>
<dbReference type="EMBL" id="FPAW01000031">
    <property type="protein sequence ID" value="SFU12980.1"/>
    <property type="molecule type" value="Genomic_DNA"/>
</dbReference>